<protein>
    <submittedName>
        <fullName evidence="14">Potassium/proton antiporter</fullName>
    </submittedName>
</protein>
<evidence type="ECO:0000256" key="10">
    <source>
        <dbReference type="ARBA" id="ARBA00023065"/>
    </source>
</evidence>
<evidence type="ECO:0000313" key="14">
    <source>
        <dbReference type="EMBL" id="MBE9608762.1"/>
    </source>
</evidence>
<evidence type="ECO:0000256" key="8">
    <source>
        <dbReference type="ARBA" id="ARBA00022958"/>
    </source>
</evidence>
<name>A0A8J7FJ34_9NEIS</name>
<dbReference type="InterPro" id="IPR006037">
    <property type="entry name" value="RCK_C"/>
</dbReference>
<comment type="subcellular location">
    <subcellularLocation>
        <location evidence="1">Cell membrane</location>
        <topology evidence="1">Multi-pass membrane protein</topology>
    </subcellularLocation>
</comment>
<keyword evidence="8" id="KW-0630">Potassium</keyword>
<feature type="transmembrane region" description="Helical" evidence="12">
    <location>
        <begin position="90"/>
        <end position="112"/>
    </location>
</feature>
<dbReference type="InterPro" id="IPR038770">
    <property type="entry name" value="Na+/solute_symporter_sf"/>
</dbReference>
<evidence type="ECO:0000256" key="5">
    <source>
        <dbReference type="ARBA" id="ARBA00022519"/>
    </source>
</evidence>
<evidence type="ECO:0000256" key="2">
    <source>
        <dbReference type="ARBA" id="ARBA00022448"/>
    </source>
</evidence>
<feature type="transmembrane region" description="Helical" evidence="12">
    <location>
        <begin position="333"/>
        <end position="354"/>
    </location>
</feature>
<feature type="transmembrane region" description="Helical" evidence="12">
    <location>
        <begin position="269"/>
        <end position="288"/>
    </location>
</feature>
<feature type="transmembrane region" description="Helical" evidence="12">
    <location>
        <begin position="360"/>
        <end position="385"/>
    </location>
</feature>
<dbReference type="NCBIfam" id="NF003716">
    <property type="entry name" value="PRK05326.1-3"/>
    <property type="match status" value="1"/>
</dbReference>
<feature type="transmembrane region" description="Helical" evidence="12">
    <location>
        <begin position="300"/>
        <end position="321"/>
    </location>
</feature>
<evidence type="ECO:0000256" key="3">
    <source>
        <dbReference type="ARBA" id="ARBA00022449"/>
    </source>
</evidence>
<dbReference type="EMBL" id="JADFUA010000002">
    <property type="protein sequence ID" value="MBE9608762.1"/>
    <property type="molecule type" value="Genomic_DNA"/>
</dbReference>
<gene>
    <name evidence="14" type="ORF">INR99_05305</name>
</gene>
<dbReference type="InterPro" id="IPR036721">
    <property type="entry name" value="RCK_C_sf"/>
</dbReference>
<evidence type="ECO:0000256" key="11">
    <source>
        <dbReference type="ARBA" id="ARBA00023136"/>
    </source>
</evidence>
<dbReference type="NCBIfam" id="NF003714">
    <property type="entry name" value="PRK05326.1-1"/>
    <property type="match status" value="1"/>
</dbReference>
<dbReference type="PROSITE" id="PS51202">
    <property type="entry name" value="RCK_C"/>
    <property type="match status" value="1"/>
</dbReference>
<feature type="transmembrane region" description="Helical" evidence="12">
    <location>
        <begin position="118"/>
        <end position="139"/>
    </location>
</feature>
<accession>A0A8J7FJ34</accession>
<dbReference type="GO" id="GO:0015297">
    <property type="term" value="F:antiporter activity"/>
    <property type="evidence" value="ECO:0007669"/>
    <property type="project" value="UniProtKB-KW"/>
</dbReference>
<keyword evidence="5" id="KW-0997">Cell inner membrane</keyword>
<dbReference type="GO" id="GO:0008324">
    <property type="term" value="F:monoatomic cation transmembrane transporter activity"/>
    <property type="evidence" value="ECO:0007669"/>
    <property type="project" value="InterPro"/>
</dbReference>
<evidence type="ECO:0000256" key="6">
    <source>
        <dbReference type="ARBA" id="ARBA00022538"/>
    </source>
</evidence>
<keyword evidence="3" id="KW-0050">Antiport</keyword>
<keyword evidence="2" id="KW-0813">Transport</keyword>
<sequence>MTDVNTLALLFGALLLTAMVATSLTKRLGMPLLLVFLGVGMLAGDSGPGGLIFNDFDLSFTVGNLALAVILFDGGLRTKIATFRVALRPALLLATLGVALTAGITGGFAAWILQLPLLYGFLIGSIVGSTDAAAVFALLRSSGIRLNERVGATLEIESGMNDPMAIFLVIMLIAMVQSGAVTVGMMVMEFIRQFGIGLLAGVAGGWLIWRLTRRLLLPESLHPLLLLGSALALFGATAKLGGSGFLAVYCAGMLIGNRPMQARDHNLHVLDGMAWLAQASMFLLLGLLSTPSRLLPELPLLLPIALFLMLVARPLSVMLCLPWLRFRWREMVFISWVGLRGAVPIVLAVFPLLAGLDHALLMFDAALAVVVCSLLIQGSTLGWLARKLKVDIPGYPDPLSQHGLHDADTQDWQLLQYRVAEHADVVDVASTELPIRHGVVEVLGVWRQGMLLHREAGLRFRPGDLVLLAAADADMAELGDHFAASHSEATLPATRFFGEFYLHGDAELGEVSLFCGCSLPGPEDQTLAEWIRHALHRPAVVGDQIALGRVWLTVHAIEQGQITSVGLKLPAGSASETGSQR</sequence>
<keyword evidence="6" id="KW-0633">Potassium transport</keyword>
<evidence type="ECO:0000256" key="1">
    <source>
        <dbReference type="ARBA" id="ARBA00004651"/>
    </source>
</evidence>
<keyword evidence="9 12" id="KW-1133">Transmembrane helix</keyword>
<dbReference type="SUPFAM" id="SSF116726">
    <property type="entry name" value="TrkA C-terminal domain-like"/>
    <property type="match status" value="1"/>
</dbReference>
<dbReference type="GO" id="GO:1902600">
    <property type="term" value="P:proton transmembrane transport"/>
    <property type="evidence" value="ECO:0007669"/>
    <property type="project" value="InterPro"/>
</dbReference>
<dbReference type="PANTHER" id="PTHR32507">
    <property type="entry name" value="NA(+)/H(+) ANTIPORTER 1"/>
    <property type="match status" value="1"/>
</dbReference>
<dbReference type="Proteomes" id="UP000604481">
    <property type="component" value="Unassembled WGS sequence"/>
</dbReference>
<keyword evidence="11 12" id="KW-0472">Membrane</keyword>
<feature type="transmembrane region" description="Helical" evidence="12">
    <location>
        <begin position="32"/>
        <end position="52"/>
    </location>
</feature>
<dbReference type="GO" id="GO:0050660">
    <property type="term" value="F:flavin adenine dinucleotide binding"/>
    <property type="evidence" value="ECO:0007669"/>
    <property type="project" value="InterPro"/>
</dbReference>
<dbReference type="InterPro" id="IPR036318">
    <property type="entry name" value="FAD-bd_PCMH-like_sf"/>
</dbReference>
<evidence type="ECO:0000256" key="9">
    <source>
        <dbReference type="ARBA" id="ARBA00022989"/>
    </source>
</evidence>
<reference evidence="14 15" key="1">
    <citation type="submission" date="2020-10" db="EMBL/GenBank/DDBJ databases">
        <title>The genome sequence of Chitinilyticum litopenaei 4Y14.</title>
        <authorList>
            <person name="Liu Y."/>
        </authorList>
    </citation>
    <scope>NUCLEOTIDE SEQUENCE [LARGE SCALE GENOMIC DNA]</scope>
    <source>
        <strain evidence="14 15">4Y14</strain>
    </source>
</reference>
<dbReference type="SUPFAM" id="SSF56176">
    <property type="entry name" value="FAD-binding/transporter-associated domain-like"/>
    <property type="match status" value="1"/>
</dbReference>
<organism evidence="14 15">
    <name type="scientific">Chitinilyticum piscinae</name>
    <dbReference type="NCBI Taxonomy" id="2866724"/>
    <lineage>
        <taxon>Bacteria</taxon>
        <taxon>Pseudomonadati</taxon>
        <taxon>Pseudomonadota</taxon>
        <taxon>Betaproteobacteria</taxon>
        <taxon>Neisseriales</taxon>
        <taxon>Chitinibacteraceae</taxon>
        <taxon>Chitinilyticum</taxon>
    </lineage>
</organism>
<evidence type="ECO:0000313" key="15">
    <source>
        <dbReference type="Proteomes" id="UP000604481"/>
    </source>
</evidence>
<feature type="transmembrane region" description="Helical" evidence="12">
    <location>
        <begin position="240"/>
        <end position="257"/>
    </location>
</feature>
<dbReference type="Pfam" id="PF03471">
    <property type="entry name" value="CorC_HlyC"/>
    <property type="match status" value="1"/>
</dbReference>
<dbReference type="InterPro" id="IPR005170">
    <property type="entry name" value="Transptr-assoc_dom"/>
</dbReference>
<feature type="transmembrane region" description="Helical" evidence="12">
    <location>
        <begin position="58"/>
        <end position="78"/>
    </location>
</feature>
<keyword evidence="4" id="KW-1003">Cell membrane</keyword>
<keyword evidence="7 12" id="KW-0812">Transmembrane</keyword>
<dbReference type="PANTHER" id="PTHR32507:SF7">
    <property type="entry name" value="K(+)_H(+) ANTIPORTER NHAP2"/>
    <property type="match status" value="1"/>
</dbReference>
<dbReference type="Gene3D" id="1.20.1530.20">
    <property type="match status" value="1"/>
</dbReference>
<proteinExistence type="predicted"/>
<evidence type="ECO:0000256" key="4">
    <source>
        <dbReference type="ARBA" id="ARBA00022475"/>
    </source>
</evidence>
<keyword evidence="10" id="KW-0406">Ion transport</keyword>
<dbReference type="InterPro" id="IPR006153">
    <property type="entry name" value="Cation/H_exchanger_TM"/>
</dbReference>
<keyword evidence="15" id="KW-1185">Reference proteome</keyword>
<dbReference type="NCBIfam" id="NF003715">
    <property type="entry name" value="PRK05326.1-2"/>
    <property type="match status" value="1"/>
</dbReference>
<feature type="transmembrane region" description="Helical" evidence="12">
    <location>
        <begin position="164"/>
        <end position="184"/>
    </location>
</feature>
<comment type="caution">
    <text evidence="14">The sequence shown here is derived from an EMBL/GenBank/DDBJ whole genome shotgun (WGS) entry which is preliminary data.</text>
</comment>
<dbReference type="Pfam" id="PF00999">
    <property type="entry name" value="Na_H_Exchanger"/>
    <property type="match status" value="1"/>
</dbReference>
<evidence type="ECO:0000256" key="7">
    <source>
        <dbReference type="ARBA" id="ARBA00022692"/>
    </source>
</evidence>
<feature type="transmembrane region" description="Helical" evidence="12">
    <location>
        <begin position="6"/>
        <end position="25"/>
    </location>
</feature>
<evidence type="ECO:0000259" key="13">
    <source>
        <dbReference type="PROSITE" id="PS51202"/>
    </source>
</evidence>
<dbReference type="GO" id="GO:0005886">
    <property type="term" value="C:plasma membrane"/>
    <property type="evidence" value="ECO:0007669"/>
    <property type="project" value="UniProtKB-SubCell"/>
</dbReference>
<dbReference type="GO" id="GO:0006813">
    <property type="term" value="P:potassium ion transport"/>
    <property type="evidence" value="ECO:0007669"/>
    <property type="project" value="UniProtKB-KW"/>
</dbReference>
<dbReference type="AlphaFoldDB" id="A0A8J7FJ34"/>
<dbReference type="SMART" id="SM01091">
    <property type="entry name" value="CorC_HlyC"/>
    <property type="match status" value="1"/>
</dbReference>
<dbReference type="RefSeq" id="WP_194115286.1">
    <property type="nucleotide sequence ID" value="NZ_JADFUA010000002.1"/>
</dbReference>
<evidence type="ECO:0000256" key="12">
    <source>
        <dbReference type="SAM" id="Phobius"/>
    </source>
</evidence>
<feature type="domain" description="RCK C-terminal" evidence="13">
    <location>
        <begin position="402"/>
        <end position="484"/>
    </location>
</feature>